<protein>
    <submittedName>
        <fullName evidence="1">Alpha/beta hydrolase</fullName>
    </submittedName>
</protein>
<dbReference type="InterPro" id="IPR029058">
    <property type="entry name" value="AB_hydrolase_fold"/>
</dbReference>
<sequence length="257" mass="29660">MEKYIDINENGLSVRCKLFYQKDFRNIPNLAICTHGFGGNKENHSAAKFAQQLITKYKGYGALVFDWPCHGADARKKLVLEEFMTYLTLVVDYAHKELHATTLYNYSTSFGAYLTLKYMAEVGNPFKKVALRCPGIHMAQLVKNYLSPEEMEKLEKGKEVQVGYERKMKMDKQFVEDLEKSDVRKYEYFDWADDMLILHGTKDKLAPIEDSREFAENNVITFIPVENANHTFSDPKTSDFAAHTIVEFFGPDTKKED</sequence>
<dbReference type="AlphaFoldDB" id="A0A6N7VHV9"/>
<gene>
    <name evidence="1" type="ORF">FX155_01020</name>
</gene>
<dbReference type="Gene3D" id="3.40.50.1820">
    <property type="entry name" value="alpha/beta hydrolase"/>
    <property type="match status" value="1"/>
</dbReference>
<dbReference type="SUPFAM" id="SSF53474">
    <property type="entry name" value="alpha/beta-Hydrolases"/>
    <property type="match status" value="1"/>
</dbReference>
<evidence type="ECO:0000313" key="1">
    <source>
        <dbReference type="EMBL" id="MSS81209.1"/>
    </source>
</evidence>
<reference evidence="1 2" key="1">
    <citation type="submission" date="2019-08" db="EMBL/GenBank/DDBJ databases">
        <title>In-depth cultivation of the pig gut microbiome towards novel bacterial diversity and tailored functional studies.</title>
        <authorList>
            <person name="Wylensek D."/>
            <person name="Hitch T.C.A."/>
            <person name="Clavel T."/>
        </authorList>
    </citation>
    <scope>NUCLEOTIDE SEQUENCE [LARGE SCALE GENOMIC DNA]</scope>
    <source>
        <strain evidence="1 2">WCA-389-WT-5B</strain>
    </source>
</reference>
<proteinExistence type="predicted"/>
<accession>A0A6N7VHV9</accession>
<dbReference type="EMBL" id="VULN01000001">
    <property type="protein sequence ID" value="MSS81209.1"/>
    <property type="molecule type" value="Genomic_DNA"/>
</dbReference>
<dbReference type="GO" id="GO:0016787">
    <property type="term" value="F:hydrolase activity"/>
    <property type="evidence" value="ECO:0007669"/>
    <property type="project" value="UniProtKB-KW"/>
</dbReference>
<organism evidence="1 2">
    <name type="scientific">Acidaminococcus fermentans</name>
    <dbReference type="NCBI Taxonomy" id="905"/>
    <lineage>
        <taxon>Bacteria</taxon>
        <taxon>Bacillati</taxon>
        <taxon>Bacillota</taxon>
        <taxon>Negativicutes</taxon>
        <taxon>Acidaminococcales</taxon>
        <taxon>Acidaminococcaceae</taxon>
        <taxon>Acidaminococcus</taxon>
    </lineage>
</organism>
<dbReference type="RefSeq" id="WP_154487392.1">
    <property type="nucleotide sequence ID" value="NZ_JAYLVM010000108.1"/>
</dbReference>
<evidence type="ECO:0000313" key="2">
    <source>
        <dbReference type="Proteomes" id="UP000441455"/>
    </source>
</evidence>
<keyword evidence="1" id="KW-0378">Hydrolase</keyword>
<dbReference type="Proteomes" id="UP000441455">
    <property type="component" value="Unassembled WGS sequence"/>
</dbReference>
<dbReference type="OrthoDB" id="9780269at2"/>
<comment type="caution">
    <text evidence="1">The sequence shown here is derived from an EMBL/GenBank/DDBJ whole genome shotgun (WGS) entry which is preliminary data.</text>
</comment>
<name>A0A6N7VHV9_ACIFE</name>